<keyword evidence="2" id="KW-1185">Reference proteome</keyword>
<evidence type="ECO:0000313" key="1">
    <source>
        <dbReference type="EMBL" id="GAA0463752.1"/>
    </source>
</evidence>
<dbReference type="RefSeq" id="WP_343783345.1">
    <property type="nucleotide sequence ID" value="NZ_BAAACZ010000015.1"/>
</dbReference>
<gene>
    <name evidence="1" type="ORF">GCM10008935_19350</name>
</gene>
<reference evidence="2" key="1">
    <citation type="journal article" date="2019" name="Int. J. Syst. Evol. Microbiol.">
        <title>The Global Catalogue of Microorganisms (GCM) 10K type strain sequencing project: providing services to taxonomists for standard genome sequencing and annotation.</title>
        <authorList>
            <consortium name="The Broad Institute Genomics Platform"/>
            <consortium name="The Broad Institute Genome Sequencing Center for Infectious Disease"/>
            <person name="Wu L."/>
            <person name="Ma J."/>
        </authorList>
    </citation>
    <scope>NUCLEOTIDE SEQUENCE [LARGE SCALE GENOMIC DNA]</scope>
    <source>
        <strain evidence="2">JCM 14193</strain>
    </source>
</reference>
<protein>
    <submittedName>
        <fullName evidence="1">Uncharacterized protein</fullName>
    </submittedName>
</protein>
<comment type="caution">
    <text evidence="1">The sequence shown here is derived from an EMBL/GenBank/DDBJ whole genome shotgun (WGS) entry which is preliminary data.</text>
</comment>
<organism evidence="1 2">
    <name type="scientific">Alkalibacillus silvisoli</name>
    <dbReference type="NCBI Taxonomy" id="392823"/>
    <lineage>
        <taxon>Bacteria</taxon>
        <taxon>Bacillati</taxon>
        <taxon>Bacillota</taxon>
        <taxon>Bacilli</taxon>
        <taxon>Bacillales</taxon>
        <taxon>Bacillaceae</taxon>
        <taxon>Alkalibacillus</taxon>
    </lineage>
</organism>
<dbReference type="EMBL" id="BAAACZ010000015">
    <property type="protein sequence ID" value="GAA0463752.1"/>
    <property type="molecule type" value="Genomic_DNA"/>
</dbReference>
<accession>A0ABP3JTP0</accession>
<dbReference type="Proteomes" id="UP001500740">
    <property type="component" value="Unassembled WGS sequence"/>
</dbReference>
<sequence length="227" mass="25947">MEQEEKWKTAEVAMGSDLKVQTFGGAEKTTETLEDIEKVKSIINEWNAMSKKAANLTIDKYGPPNESTQSRLIWYNNGPWKRTIVYRDEIPHDFPQAHTDVIENFINYNVPPEKFSEIAKFDGSVIVERTRGEVSSRCDMEAANTLALNLMNDLVNGKLNAVEAREKYCEIFSAFMMNRAAPYAEELQFDISKEPKYDTDIVMSVDEMVEQAAKKINDLADERKDND</sequence>
<evidence type="ECO:0000313" key="2">
    <source>
        <dbReference type="Proteomes" id="UP001500740"/>
    </source>
</evidence>
<proteinExistence type="predicted"/>
<name>A0ABP3JTP0_9BACI</name>